<evidence type="ECO:0000256" key="1">
    <source>
        <dbReference type="SAM" id="Phobius"/>
    </source>
</evidence>
<name>A0A1G9XMB5_9FIRM</name>
<keyword evidence="1" id="KW-0472">Membrane</keyword>
<dbReference type="SUPFAM" id="SSF103473">
    <property type="entry name" value="MFS general substrate transporter"/>
    <property type="match status" value="1"/>
</dbReference>
<feature type="transmembrane region" description="Helical" evidence="1">
    <location>
        <begin position="50"/>
        <end position="69"/>
    </location>
</feature>
<dbReference type="EMBL" id="FNHQ01000018">
    <property type="protein sequence ID" value="SDM97907.1"/>
    <property type="molecule type" value="Genomic_DNA"/>
</dbReference>
<feature type="transmembrane region" description="Helical" evidence="1">
    <location>
        <begin position="81"/>
        <end position="104"/>
    </location>
</feature>
<evidence type="ECO:0000313" key="2">
    <source>
        <dbReference type="EMBL" id="SDM97907.1"/>
    </source>
</evidence>
<keyword evidence="3" id="KW-1185">Reference proteome</keyword>
<feature type="transmembrane region" description="Helical" evidence="1">
    <location>
        <begin position="110"/>
        <end position="129"/>
    </location>
</feature>
<protein>
    <submittedName>
        <fullName evidence="2">Uncharacterized protein</fullName>
    </submittedName>
</protein>
<evidence type="ECO:0000313" key="3">
    <source>
        <dbReference type="Proteomes" id="UP000199309"/>
    </source>
</evidence>
<reference evidence="2 3" key="1">
    <citation type="submission" date="2016-10" db="EMBL/GenBank/DDBJ databases">
        <authorList>
            <person name="de Groot N.N."/>
        </authorList>
    </citation>
    <scope>NUCLEOTIDE SEQUENCE [LARGE SCALE GENOMIC DNA]</scope>
    <source>
        <strain evidence="2 3">DSM 16981</strain>
    </source>
</reference>
<sequence length="146" mass="17674">MVKERNRKRHNPFAEEEKIDLTRQKFIFLWTMMLMVILLISFYLQMDMVFIAGITTILILSTIGLYIKFRNFYRMRDRGQRTACITISMYASLILTLVCAYYYVQDEPLTQEYALVFLFGFFFFTYMVYKSASRYMVVGNKRQRFR</sequence>
<dbReference type="OrthoDB" id="1624992at2"/>
<organism evidence="2 3">
    <name type="scientific">Megasphaera paucivorans</name>
    <dbReference type="NCBI Taxonomy" id="349095"/>
    <lineage>
        <taxon>Bacteria</taxon>
        <taxon>Bacillati</taxon>
        <taxon>Bacillota</taxon>
        <taxon>Negativicutes</taxon>
        <taxon>Veillonellales</taxon>
        <taxon>Veillonellaceae</taxon>
        <taxon>Megasphaera</taxon>
    </lineage>
</organism>
<accession>A0A1G9XMB5</accession>
<dbReference type="InterPro" id="IPR036259">
    <property type="entry name" value="MFS_trans_sf"/>
</dbReference>
<dbReference type="AlphaFoldDB" id="A0A1G9XMB5"/>
<proteinExistence type="predicted"/>
<keyword evidence="1" id="KW-1133">Transmembrane helix</keyword>
<keyword evidence="1" id="KW-0812">Transmembrane</keyword>
<dbReference type="Proteomes" id="UP000199309">
    <property type="component" value="Unassembled WGS sequence"/>
</dbReference>
<feature type="transmembrane region" description="Helical" evidence="1">
    <location>
        <begin position="26"/>
        <end position="44"/>
    </location>
</feature>
<dbReference type="RefSeq" id="WP_091651026.1">
    <property type="nucleotide sequence ID" value="NZ_FNHQ01000018.1"/>
</dbReference>
<gene>
    <name evidence="2" type="ORF">SAMN05660299_01879</name>
</gene>